<keyword evidence="5 6" id="KW-0472">Membrane</keyword>
<keyword evidence="8" id="KW-1185">Reference proteome</keyword>
<accession>A0ABZ3IYT7</accession>
<feature type="transmembrane region" description="Helical" evidence="6">
    <location>
        <begin position="83"/>
        <end position="105"/>
    </location>
</feature>
<dbReference type="Proteomes" id="UP000216052">
    <property type="component" value="Chromosome"/>
</dbReference>
<evidence type="ECO:0000313" key="7">
    <source>
        <dbReference type="EMBL" id="XFO71165.1"/>
    </source>
</evidence>
<dbReference type="InterPro" id="IPR050833">
    <property type="entry name" value="Poly_Biosynth_Transport"/>
</dbReference>
<keyword evidence="2" id="KW-1003">Cell membrane</keyword>
<keyword evidence="3 6" id="KW-0812">Transmembrane</keyword>
<comment type="subcellular location">
    <subcellularLocation>
        <location evidence="1">Cell membrane</location>
        <topology evidence="1">Multi-pass membrane protein</topology>
    </subcellularLocation>
</comment>
<feature type="transmembrane region" description="Helical" evidence="6">
    <location>
        <begin position="169"/>
        <end position="188"/>
    </location>
</feature>
<name>A0ABZ3IYT7_SPOA4</name>
<dbReference type="Pfam" id="PF01943">
    <property type="entry name" value="Polysacc_synt"/>
    <property type="match status" value="1"/>
</dbReference>
<evidence type="ECO:0000256" key="2">
    <source>
        <dbReference type="ARBA" id="ARBA00022475"/>
    </source>
</evidence>
<proteinExistence type="predicted"/>
<feature type="transmembrane region" description="Helical" evidence="6">
    <location>
        <begin position="248"/>
        <end position="269"/>
    </location>
</feature>
<sequence>MNKSKYLLKNTILFSIGNFGSKFLTFFLVPIYTLYLSTEELGMVDLIQSTMNLLIPLLSLGLSEATIRFIMDKSTDNAQVLSFSLYVIFIGTAILVVITPFIYLVTEFSNYILYFPFIYFSTAGKGVLSQFIRGKEKVKLYVFDSLITAISLLSFTIIFLTWLRLGAHGFLLSWGLSNVVSCIFLLISGKIFRDIINLSAISKEIARPMLHYGLPLVPNYLSWWITSLSGRYFVTMFWGFAVNGLYSIAYRVPSIMGVFVEVFMQAWQLSAIKEYEGDRDKNFYSEVYKFYCTITFLVSSGLILCSKLVALLLFQNEFYIAWRYVPLLMCAFTIGNLQTYLGSLYTAAKKTKKVFVTTMTGAFTNIVLNMVLTPLYGVYGSIIAIYISYTVIYAYRLVDLSKFMNMEFNLKRVNVSLVVITTQATLVTLDFNLSMLFSLVGFILIIIFHIKGIIGMFDAGCRYVKGFKNNIKAIYTKV</sequence>
<evidence type="ECO:0000256" key="5">
    <source>
        <dbReference type="ARBA" id="ARBA00023136"/>
    </source>
</evidence>
<dbReference type="PANTHER" id="PTHR30250">
    <property type="entry name" value="PST FAMILY PREDICTED COLANIC ACID TRANSPORTER"/>
    <property type="match status" value="1"/>
</dbReference>
<protein>
    <recommendedName>
        <fullName evidence="9">Polysaccharide biosynthesis protein</fullName>
    </recommendedName>
</protein>
<evidence type="ECO:0008006" key="9">
    <source>
        <dbReference type="Google" id="ProtNLM"/>
    </source>
</evidence>
<dbReference type="PANTHER" id="PTHR30250:SF11">
    <property type="entry name" value="O-ANTIGEN TRANSPORTER-RELATED"/>
    <property type="match status" value="1"/>
</dbReference>
<feature type="transmembrane region" description="Helical" evidence="6">
    <location>
        <begin position="209"/>
        <end position="228"/>
    </location>
</feature>
<feature type="transmembrane region" description="Helical" evidence="6">
    <location>
        <begin position="320"/>
        <end position="342"/>
    </location>
</feature>
<feature type="transmembrane region" description="Helical" evidence="6">
    <location>
        <begin position="53"/>
        <end position="71"/>
    </location>
</feature>
<evidence type="ECO:0000256" key="3">
    <source>
        <dbReference type="ARBA" id="ARBA00022692"/>
    </source>
</evidence>
<organism evidence="7 8">
    <name type="scientific">Sporomusa acidovorans (strain ATCC 49682 / DSM 3132 / Mol)</name>
    <dbReference type="NCBI Taxonomy" id="1123286"/>
    <lineage>
        <taxon>Bacteria</taxon>
        <taxon>Bacillati</taxon>
        <taxon>Bacillota</taxon>
        <taxon>Negativicutes</taxon>
        <taxon>Selenomonadales</taxon>
        <taxon>Sporomusaceae</taxon>
        <taxon>Sporomusa</taxon>
    </lineage>
</organism>
<dbReference type="EMBL" id="CP155571">
    <property type="protein sequence ID" value="XFO71165.1"/>
    <property type="molecule type" value="Genomic_DNA"/>
</dbReference>
<evidence type="ECO:0000313" key="8">
    <source>
        <dbReference type="Proteomes" id="UP000216052"/>
    </source>
</evidence>
<dbReference type="InterPro" id="IPR002797">
    <property type="entry name" value="Polysacc_synth"/>
</dbReference>
<feature type="transmembrane region" description="Helical" evidence="6">
    <location>
        <begin position="435"/>
        <end position="457"/>
    </location>
</feature>
<gene>
    <name evidence="7" type="ORF">SPACI_011800</name>
</gene>
<evidence type="ECO:0000256" key="6">
    <source>
        <dbReference type="SAM" id="Phobius"/>
    </source>
</evidence>
<feature type="transmembrane region" description="Helical" evidence="6">
    <location>
        <begin position="111"/>
        <end position="128"/>
    </location>
</feature>
<feature type="transmembrane region" description="Helical" evidence="6">
    <location>
        <begin position="140"/>
        <end position="163"/>
    </location>
</feature>
<evidence type="ECO:0000256" key="4">
    <source>
        <dbReference type="ARBA" id="ARBA00022989"/>
    </source>
</evidence>
<reference evidence="7" key="1">
    <citation type="submission" date="2024-05" db="EMBL/GenBank/DDBJ databases">
        <title>Isolation and characterization of Sporomusa carbonis sp. nov., a carboxydotrophic hydrogenogen in the genus of Sporomusa isolated from a charcoal burning pile.</title>
        <authorList>
            <person name="Boeer T."/>
            <person name="Rosenbaum F."/>
            <person name="Eysell L."/>
            <person name="Mueller V."/>
            <person name="Daniel R."/>
            <person name="Poehlein A."/>
        </authorList>
    </citation>
    <scope>NUCLEOTIDE SEQUENCE [LARGE SCALE GENOMIC DNA]</scope>
    <source>
        <strain evidence="7">DSM 3132</strain>
    </source>
</reference>
<dbReference type="RefSeq" id="WP_093795996.1">
    <property type="nucleotide sequence ID" value="NZ_CP155571.1"/>
</dbReference>
<feature type="transmembrane region" description="Helical" evidence="6">
    <location>
        <begin position="290"/>
        <end position="314"/>
    </location>
</feature>
<keyword evidence="4 6" id="KW-1133">Transmembrane helix</keyword>
<feature type="transmembrane region" description="Helical" evidence="6">
    <location>
        <begin position="12"/>
        <end position="33"/>
    </location>
</feature>
<evidence type="ECO:0000256" key="1">
    <source>
        <dbReference type="ARBA" id="ARBA00004651"/>
    </source>
</evidence>